<proteinExistence type="predicted"/>
<reference evidence="3" key="1">
    <citation type="journal article" date="2020" name="mSystems">
        <title>Genome- and Community-Level Interaction Insights into Carbon Utilization and Element Cycling Functions of Hydrothermarchaeota in Hydrothermal Sediment.</title>
        <authorList>
            <person name="Zhou Z."/>
            <person name="Liu Y."/>
            <person name="Xu W."/>
            <person name="Pan J."/>
            <person name="Luo Z.H."/>
            <person name="Li M."/>
        </authorList>
    </citation>
    <scope>NUCLEOTIDE SEQUENCE [LARGE SCALE GENOMIC DNA]</scope>
    <source>
        <strain evidence="2">SpSt-265</strain>
        <strain evidence="3">SpSt-465</strain>
    </source>
</reference>
<evidence type="ECO:0000313" key="3">
    <source>
        <dbReference type="EMBL" id="HFJ53238.1"/>
    </source>
</evidence>
<evidence type="ECO:0000256" key="1">
    <source>
        <dbReference type="SAM" id="Phobius"/>
    </source>
</evidence>
<dbReference type="AlphaFoldDB" id="A0A7C3IHY2"/>
<protein>
    <recommendedName>
        <fullName evidence="4">DUF3098 domain-containing protein</fullName>
    </recommendedName>
</protein>
<gene>
    <name evidence="2" type="ORF">ENP94_05545</name>
    <name evidence="3" type="ORF">ENS16_00910</name>
</gene>
<name>A0A7C3IHY2_UNCW3</name>
<sequence length="77" mass="8148">MKKQDVRSQKTVKVKTAVKTPAGPQLAFKRKNYILLGAGLLTIIAGFISLSAGSITLAPILLVAGYCVLIPLALLLK</sequence>
<accession>A0A7C3IHY2</accession>
<feature type="transmembrane region" description="Helical" evidence="1">
    <location>
        <begin position="57"/>
        <end position="76"/>
    </location>
</feature>
<dbReference type="EMBL" id="DSLG01000006">
    <property type="protein sequence ID" value="HEA87459.1"/>
    <property type="molecule type" value="Genomic_DNA"/>
</dbReference>
<keyword evidence="1" id="KW-0472">Membrane</keyword>
<feature type="transmembrane region" description="Helical" evidence="1">
    <location>
        <begin position="33"/>
        <end position="51"/>
    </location>
</feature>
<evidence type="ECO:0008006" key="4">
    <source>
        <dbReference type="Google" id="ProtNLM"/>
    </source>
</evidence>
<keyword evidence="1" id="KW-1133">Transmembrane helix</keyword>
<evidence type="ECO:0000313" key="2">
    <source>
        <dbReference type="EMBL" id="HEA87459.1"/>
    </source>
</evidence>
<comment type="caution">
    <text evidence="3">The sequence shown here is derived from an EMBL/GenBank/DDBJ whole genome shotgun (WGS) entry which is preliminary data.</text>
</comment>
<keyword evidence="1" id="KW-0812">Transmembrane</keyword>
<dbReference type="EMBL" id="DSTU01000002">
    <property type="protein sequence ID" value="HFJ53238.1"/>
    <property type="molecule type" value="Genomic_DNA"/>
</dbReference>
<organism evidence="3">
    <name type="scientific">candidate division WOR-3 bacterium</name>
    <dbReference type="NCBI Taxonomy" id="2052148"/>
    <lineage>
        <taxon>Bacteria</taxon>
        <taxon>Bacteria division WOR-3</taxon>
    </lineage>
</organism>